<name>A0A5C5X4J3_9PLAN</name>
<organism evidence="1 2">
    <name type="scientific">Thalassoglobus neptunius</name>
    <dbReference type="NCBI Taxonomy" id="1938619"/>
    <lineage>
        <taxon>Bacteria</taxon>
        <taxon>Pseudomonadati</taxon>
        <taxon>Planctomycetota</taxon>
        <taxon>Planctomycetia</taxon>
        <taxon>Planctomycetales</taxon>
        <taxon>Planctomycetaceae</taxon>
        <taxon>Thalassoglobus</taxon>
    </lineage>
</organism>
<dbReference type="AlphaFoldDB" id="A0A5C5X4J3"/>
<evidence type="ECO:0000313" key="1">
    <source>
        <dbReference type="EMBL" id="TWT57810.1"/>
    </source>
</evidence>
<dbReference type="OrthoDB" id="378654at2"/>
<dbReference type="EMBL" id="SIHI01000001">
    <property type="protein sequence ID" value="TWT57810.1"/>
    <property type="molecule type" value="Genomic_DNA"/>
</dbReference>
<proteinExistence type="predicted"/>
<dbReference type="Pfam" id="PF08907">
    <property type="entry name" value="DUF1853"/>
    <property type="match status" value="1"/>
</dbReference>
<sequence>MHQLTRQMFRDLEWILNTPSLLTTPIPEELGPIEIAEMDDLGVTHVPKRVGRYFEELIACWLRSRSDIEVLHQQTQLHDGNRTIGEIDFIYRTPQGDVVHCETAVKFYLYAPFVGDGQCQFIGPNSADNFEKKTSRLFSHQLQLGKKHFPEVTHTFAFMKGQIFVHPGDAVHTHRPELMSGDLLQGTWIYEDELDLLEELFPECCYYPAEKPFWLSPISVGPDQKKHSRKELTQFLDSHFRQARTPRLWSVRSGDSSDVHEIDRVFVVSRDWPGPQ</sequence>
<evidence type="ECO:0000313" key="2">
    <source>
        <dbReference type="Proteomes" id="UP000317243"/>
    </source>
</evidence>
<accession>A0A5C5X4J3</accession>
<evidence type="ECO:0008006" key="3">
    <source>
        <dbReference type="Google" id="ProtNLM"/>
    </source>
</evidence>
<dbReference type="InterPro" id="IPR015003">
    <property type="entry name" value="DUF1853"/>
</dbReference>
<comment type="caution">
    <text evidence="1">The sequence shown here is derived from an EMBL/GenBank/DDBJ whole genome shotgun (WGS) entry which is preliminary data.</text>
</comment>
<dbReference type="RefSeq" id="WP_146507776.1">
    <property type="nucleotide sequence ID" value="NZ_SIHI01000001.1"/>
</dbReference>
<gene>
    <name evidence="1" type="ORF">KOR42_11770</name>
</gene>
<reference evidence="1 2" key="1">
    <citation type="submission" date="2019-02" db="EMBL/GenBank/DDBJ databases">
        <title>Deep-cultivation of Planctomycetes and their phenomic and genomic characterization uncovers novel biology.</title>
        <authorList>
            <person name="Wiegand S."/>
            <person name="Jogler M."/>
            <person name="Boedeker C."/>
            <person name="Pinto D."/>
            <person name="Vollmers J."/>
            <person name="Rivas-Marin E."/>
            <person name="Kohn T."/>
            <person name="Peeters S.H."/>
            <person name="Heuer A."/>
            <person name="Rast P."/>
            <person name="Oberbeckmann S."/>
            <person name="Bunk B."/>
            <person name="Jeske O."/>
            <person name="Meyerdierks A."/>
            <person name="Storesund J.E."/>
            <person name="Kallscheuer N."/>
            <person name="Luecker S."/>
            <person name="Lage O.M."/>
            <person name="Pohl T."/>
            <person name="Merkel B.J."/>
            <person name="Hornburger P."/>
            <person name="Mueller R.-W."/>
            <person name="Bruemmer F."/>
            <person name="Labrenz M."/>
            <person name="Spormann A.M."/>
            <person name="Op Den Camp H."/>
            <person name="Overmann J."/>
            <person name="Amann R."/>
            <person name="Jetten M.S.M."/>
            <person name="Mascher T."/>
            <person name="Medema M.H."/>
            <person name="Devos D.P."/>
            <person name="Kaster A.-K."/>
            <person name="Ovreas L."/>
            <person name="Rohde M."/>
            <person name="Galperin M.Y."/>
            <person name="Jogler C."/>
        </authorList>
    </citation>
    <scope>NUCLEOTIDE SEQUENCE [LARGE SCALE GENOMIC DNA]</scope>
    <source>
        <strain evidence="1 2">KOR42</strain>
    </source>
</reference>
<dbReference type="Proteomes" id="UP000317243">
    <property type="component" value="Unassembled WGS sequence"/>
</dbReference>
<protein>
    <recommendedName>
        <fullName evidence="3">DUF1853 family protein</fullName>
    </recommendedName>
</protein>
<keyword evidence="2" id="KW-1185">Reference proteome</keyword>